<reference evidence="1 2" key="1">
    <citation type="submission" date="2020-04" db="EMBL/GenBank/DDBJ databases">
        <authorList>
            <person name="Yin C."/>
        </authorList>
    </citation>
    <scope>NUCLEOTIDE SEQUENCE [LARGE SCALE GENOMIC DNA]</scope>
    <source>
        <strain evidence="1 2">Ae27</strain>
    </source>
</reference>
<comment type="caution">
    <text evidence="1">The sequence shown here is derived from an EMBL/GenBank/DDBJ whole genome shotgun (WGS) entry which is preliminary data.</text>
</comment>
<evidence type="ECO:0000313" key="2">
    <source>
        <dbReference type="Proteomes" id="UP000570474"/>
    </source>
</evidence>
<keyword evidence="2" id="KW-1185">Reference proteome</keyword>
<gene>
    <name evidence="1" type="ORF">HGH92_01890</name>
</gene>
<name>A0A847RIN9_9BACT</name>
<sequence length="185" mass="21516">MTYLYTARARFDQNNTKGFSWSKYIQWSRLKQLTELVSLDMGLNELLVEPDRDSEEDWKEIVLENVYETGLFRTLEYVLRKVAGREKFNLLAVVIEPESDCSLIHLDGFEFLGYDLLDQYYDTSALTNCGGFDETFLPRDLNEVGLIDNYEKAYAIRKALLENNPGEDHADTNVIAVWRHRSIGR</sequence>
<dbReference type="RefSeq" id="WP_168869065.1">
    <property type="nucleotide sequence ID" value="NZ_JABAIA010000001.1"/>
</dbReference>
<proteinExistence type="predicted"/>
<dbReference type="AlphaFoldDB" id="A0A847RIN9"/>
<dbReference type="EMBL" id="JABAIA010000001">
    <property type="protein sequence ID" value="NLR63046.1"/>
    <property type="molecule type" value="Genomic_DNA"/>
</dbReference>
<evidence type="ECO:0000313" key="1">
    <source>
        <dbReference type="EMBL" id="NLR63046.1"/>
    </source>
</evidence>
<organism evidence="1 2">
    <name type="scientific">Chitinophaga varians</name>
    <dbReference type="NCBI Taxonomy" id="2202339"/>
    <lineage>
        <taxon>Bacteria</taxon>
        <taxon>Pseudomonadati</taxon>
        <taxon>Bacteroidota</taxon>
        <taxon>Chitinophagia</taxon>
        <taxon>Chitinophagales</taxon>
        <taxon>Chitinophagaceae</taxon>
        <taxon>Chitinophaga</taxon>
    </lineage>
</organism>
<dbReference type="Proteomes" id="UP000570474">
    <property type="component" value="Unassembled WGS sequence"/>
</dbReference>
<protein>
    <submittedName>
        <fullName evidence="1">Uncharacterized protein</fullName>
    </submittedName>
</protein>
<accession>A0A847RIN9</accession>